<organism evidence="2 3">
    <name type="scientific">Geomesophilobacter sediminis</name>
    <dbReference type="NCBI Taxonomy" id="2798584"/>
    <lineage>
        <taxon>Bacteria</taxon>
        <taxon>Pseudomonadati</taxon>
        <taxon>Thermodesulfobacteriota</taxon>
        <taxon>Desulfuromonadia</taxon>
        <taxon>Geobacterales</taxon>
        <taxon>Geobacteraceae</taxon>
        <taxon>Geomesophilobacter</taxon>
    </lineage>
</organism>
<dbReference type="AlphaFoldDB" id="A0A8J7M288"/>
<evidence type="ECO:0000313" key="3">
    <source>
        <dbReference type="Proteomes" id="UP000636888"/>
    </source>
</evidence>
<feature type="chain" id="PRO_5035253011" evidence="1">
    <location>
        <begin position="25"/>
        <end position="153"/>
    </location>
</feature>
<evidence type="ECO:0000313" key="2">
    <source>
        <dbReference type="EMBL" id="MBJ6727385.1"/>
    </source>
</evidence>
<dbReference type="InterPro" id="IPR021267">
    <property type="entry name" value="DUF2844"/>
</dbReference>
<dbReference type="Proteomes" id="UP000636888">
    <property type="component" value="Unassembled WGS sequence"/>
</dbReference>
<keyword evidence="1" id="KW-0732">Signal</keyword>
<gene>
    <name evidence="2" type="ORF">JFN93_21950</name>
</gene>
<accession>A0A8J7M288</accession>
<sequence>MKITNLAFPALLTGALLLPAIAGATLGGSVDSIKSDRKALSAAHRATTSGPGYTVEEIAYDGTTVREFVSPAGIVFGIAWVGYLHPDLTQLLGSYAGEYSTALKQGKRVRGLKRQRVTTDNVVVEKWGHMRALQGRAYAPALVPSGVNIDAIR</sequence>
<dbReference type="Pfam" id="PF11005">
    <property type="entry name" value="DUF2844"/>
    <property type="match status" value="1"/>
</dbReference>
<evidence type="ECO:0000256" key="1">
    <source>
        <dbReference type="SAM" id="SignalP"/>
    </source>
</evidence>
<proteinExistence type="predicted"/>
<name>A0A8J7M288_9BACT</name>
<dbReference type="RefSeq" id="WP_199386436.1">
    <property type="nucleotide sequence ID" value="NZ_JAEMHM010000023.1"/>
</dbReference>
<reference evidence="2" key="1">
    <citation type="submission" date="2020-12" db="EMBL/GenBank/DDBJ databases">
        <title>Geomonas sp. Red875, isolated from river sediment.</title>
        <authorList>
            <person name="Xu Z."/>
            <person name="Zhang Z."/>
            <person name="Masuda Y."/>
            <person name="Itoh H."/>
            <person name="Senoo K."/>
        </authorList>
    </citation>
    <scope>NUCLEOTIDE SEQUENCE</scope>
    <source>
        <strain evidence="2">Red875</strain>
    </source>
</reference>
<keyword evidence="3" id="KW-1185">Reference proteome</keyword>
<protein>
    <submittedName>
        <fullName evidence="2">DUF2844 domain-containing protein</fullName>
    </submittedName>
</protein>
<feature type="signal peptide" evidence="1">
    <location>
        <begin position="1"/>
        <end position="24"/>
    </location>
</feature>
<comment type="caution">
    <text evidence="2">The sequence shown here is derived from an EMBL/GenBank/DDBJ whole genome shotgun (WGS) entry which is preliminary data.</text>
</comment>
<dbReference type="EMBL" id="JAEMHM010000023">
    <property type="protein sequence ID" value="MBJ6727385.1"/>
    <property type="molecule type" value="Genomic_DNA"/>
</dbReference>